<dbReference type="AlphaFoldDB" id="A0A7I9ZR93"/>
<gene>
    <name evidence="3" type="ORF">MHIP_40370</name>
</gene>
<dbReference type="PANTHER" id="PTHR43364:SF4">
    <property type="entry name" value="NAD(P)-LINKED OXIDOREDUCTASE SUPERFAMILY PROTEIN"/>
    <property type="match status" value="1"/>
</dbReference>
<keyword evidence="4" id="KW-1185">Reference proteome</keyword>
<proteinExistence type="predicted"/>
<organism evidence="3 4">
    <name type="scientific">Mycolicibacterium hippocampi</name>
    <dbReference type="NCBI Taxonomy" id="659824"/>
    <lineage>
        <taxon>Bacteria</taxon>
        <taxon>Bacillati</taxon>
        <taxon>Actinomycetota</taxon>
        <taxon>Actinomycetes</taxon>
        <taxon>Mycobacteriales</taxon>
        <taxon>Mycobacteriaceae</taxon>
        <taxon>Mycolicibacterium</taxon>
    </lineage>
</organism>
<dbReference type="CDD" id="cd19080">
    <property type="entry name" value="AKR_AKR9A_9B"/>
    <property type="match status" value="1"/>
</dbReference>
<protein>
    <submittedName>
        <fullName evidence="3">Oxidoreductase</fullName>
    </submittedName>
</protein>
<dbReference type="SUPFAM" id="SSF51430">
    <property type="entry name" value="NAD(P)-linked oxidoreductase"/>
    <property type="match status" value="1"/>
</dbReference>
<evidence type="ECO:0000259" key="2">
    <source>
        <dbReference type="Pfam" id="PF00248"/>
    </source>
</evidence>
<dbReference type="InterPro" id="IPR023210">
    <property type="entry name" value="NADP_OxRdtase_dom"/>
</dbReference>
<dbReference type="EMBL" id="BLLB01000002">
    <property type="protein sequence ID" value="GFH03554.1"/>
    <property type="molecule type" value="Genomic_DNA"/>
</dbReference>
<name>A0A7I9ZR93_9MYCO</name>
<sequence>MRYRYLGRSGLRVSTLSLGTGNFGTSWGHGANPSEARAMYDQYRAAGGNFIDTSSNYQFGDAEVCLADMIASDRDEVVLATKYSTGTTMDSGLQMTGNGRKSMVQSLEASLRRLNTDRVDLLWAHAPDNGTPIEEIMRAFDDLVRSGKVLYVGLSSFPAWRAATGATIAADRGWAPLVAIQTEYSLVERAAERDLLPMAEAFGLGALGYSPLGGGMLTGKYRRGERGRAQSSISQFLHQEVDGNKAAILDTVEAIALEANVTADAVAISWSMAKGVIPIVGPRTAAQLETNLAAAQLHLSPGQIDQLDTASAMQLGYPHDMKTDPGAVHAVTGGKADLLDTPSVAIP</sequence>
<dbReference type="RefSeq" id="WP_163891292.1">
    <property type="nucleotide sequence ID" value="NZ_BLLB01000002.1"/>
</dbReference>
<dbReference type="Gene3D" id="3.20.20.100">
    <property type="entry name" value="NADP-dependent oxidoreductase domain"/>
    <property type="match status" value="1"/>
</dbReference>
<dbReference type="InterPro" id="IPR050523">
    <property type="entry name" value="AKR_Detox_Biosynth"/>
</dbReference>
<accession>A0A7I9ZR93</accession>
<evidence type="ECO:0000256" key="1">
    <source>
        <dbReference type="ARBA" id="ARBA00023002"/>
    </source>
</evidence>
<dbReference type="Pfam" id="PF00248">
    <property type="entry name" value="Aldo_ket_red"/>
    <property type="match status" value="1"/>
</dbReference>
<reference evidence="3 4" key="1">
    <citation type="journal article" date="2019" name="Emerg. Microbes Infect.">
        <title>Comprehensive subspecies identification of 175 nontuberculous mycobacteria species based on 7547 genomic profiles.</title>
        <authorList>
            <person name="Matsumoto Y."/>
            <person name="Kinjo T."/>
            <person name="Motooka D."/>
            <person name="Nabeya D."/>
            <person name="Jung N."/>
            <person name="Uechi K."/>
            <person name="Horii T."/>
            <person name="Iida T."/>
            <person name="Fujita J."/>
            <person name="Nakamura S."/>
        </authorList>
    </citation>
    <scope>NUCLEOTIDE SEQUENCE [LARGE SCALE GENOMIC DNA]</scope>
    <source>
        <strain evidence="3 4">JCM 30996</strain>
    </source>
</reference>
<dbReference type="PANTHER" id="PTHR43364">
    <property type="entry name" value="NADH-SPECIFIC METHYLGLYOXAL REDUCTASE-RELATED"/>
    <property type="match status" value="1"/>
</dbReference>
<feature type="domain" description="NADP-dependent oxidoreductase" evidence="2">
    <location>
        <begin position="16"/>
        <end position="310"/>
    </location>
</feature>
<comment type="caution">
    <text evidence="3">The sequence shown here is derived from an EMBL/GenBank/DDBJ whole genome shotgun (WGS) entry which is preliminary data.</text>
</comment>
<keyword evidence="1" id="KW-0560">Oxidoreductase</keyword>
<evidence type="ECO:0000313" key="3">
    <source>
        <dbReference type="EMBL" id="GFH03554.1"/>
    </source>
</evidence>
<dbReference type="GO" id="GO:0005829">
    <property type="term" value="C:cytosol"/>
    <property type="evidence" value="ECO:0007669"/>
    <property type="project" value="TreeGrafter"/>
</dbReference>
<dbReference type="InterPro" id="IPR036812">
    <property type="entry name" value="NAD(P)_OxRdtase_dom_sf"/>
</dbReference>
<dbReference type="GO" id="GO:0016491">
    <property type="term" value="F:oxidoreductase activity"/>
    <property type="evidence" value="ECO:0007669"/>
    <property type="project" value="UniProtKB-KW"/>
</dbReference>
<dbReference type="Proteomes" id="UP000465304">
    <property type="component" value="Unassembled WGS sequence"/>
</dbReference>
<evidence type="ECO:0000313" key="4">
    <source>
        <dbReference type="Proteomes" id="UP000465304"/>
    </source>
</evidence>